<keyword evidence="1" id="KW-0732">Signal</keyword>
<reference evidence="3 4" key="1">
    <citation type="submission" date="2011-01" db="EMBL/GenBank/DDBJ databases">
        <authorList>
            <person name="Muzny D."/>
            <person name="Qin X."/>
            <person name="Deng J."/>
            <person name="Jiang H."/>
            <person name="Liu Y."/>
            <person name="Qu J."/>
            <person name="Song X.-Z."/>
            <person name="Zhang L."/>
            <person name="Thornton R."/>
            <person name="Coyle M."/>
            <person name="Francisco L."/>
            <person name="Jackson L."/>
            <person name="Javaid M."/>
            <person name="Korchina V."/>
            <person name="Kovar C."/>
            <person name="Mata R."/>
            <person name="Mathew T."/>
            <person name="Ngo R."/>
            <person name="Nguyen L."/>
            <person name="Nguyen N."/>
            <person name="Okwuonu G."/>
            <person name="Ongeri F."/>
            <person name="Pham C."/>
            <person name="Simmons D."/>
            <person name="Wilczek-Boney K."/>
            <person name="Hale W."/>
            <person name="Jakkamsetti A."/>
            <person name="Pham P."/>
            <person name="Ruth R."/>
            <person name="San Lucas F."/>
            <person name="Warren J."/>
            <person name="Zhang J."/>
            <person name="Zhao Z."/>
            <person name="Zhou C."/>
            <person name="Zhu D."/>
            <person name="Lee S."/>
            <person name="Bess C."/>
            <person name="Blankenburg K."/>
            <person name="Forbes L."/>
            <person name="Fu Q."/>
            <person name="Gubbala S."/>
            <person name="Hirani K."/>
            <person name="Jayaseelan J.C."/>
            <person name="Lara F."/>
            <person name="Munidasa M."/>
            <person name="Palculict T."/>
            <person name="Patil S."/>
            <person name="Pu L.-L."/>
            <person name="Saada N."/>
            <person name="Tang L."/>
            <person name="Weissenberger G."/>
            <person name="Zhu Y."/>
            <person name="Hemphill L."/>
            <person name="Shang Y."/>
            <person name="Youmans B."/>
            <person name="Ayvaz T."/>
            <person name="Ross M."/>
            <person name="Santibanez J."/>
            <person name="Aqrawi P."/>
            <person name="Gross S."/>
            <person name="Joshi V."/>
            <person name="Fowler G."/>
            <person name="Nazareth L."/>
            <person name="Reid J."/>
            <person name="Worley K."/>
            <person name="Petrosino J."/>
            <person name="Highlander S."/>
            <person name="Gibbs R."/>
        </authorList>
    </citation>
    <scope>NUCLEOTIDE SEQUENCE [LARGE SCALE GENOMIC DNA]</scope>
    <source>
        <strain evidence="3 4">ATCC 33394</strain>
    </source>
</reference>
<dbReference type="RefSeq" id="WP_003784676.1">
    <property type="nucleotide sequence ID" value="NZ_GL870929.1"/>
</dbReference>
<keyword evidence="4" id="KW-1185">Reference proteome</keyword>
<dbReference type="STRING" id="888741.HMPREF9098_2400"/>
<gene>
    <name evidence="3" type="ORF">HMPREF9098_2400</name>
</gene>
<comment type="caution">
    <text evidence="3">The sequence shown here is derived from an EMBL/GenBank/DDBJ whole genome shotgun (WGS) entry which is preliminary data.</text>
</comment>
<evidence type="ECO:0000313" key="3">
    <source>
        <dbReference type="EMBL" id="EGC16077.1"/>
    </source>
</evidence>
<organism evidence="3 4">
    <name type="scientific">Kingella denitrificans ATCC 33394</name>
    <dbReference type="NCBI Taxonomy" id="888741"/>
    <lineage>
        <taxon>Bacteria</taxon>
        <taxon>Pseudomonadati</taxon>
        <taxon>Pseudomonadota</taxon>
        <taxon>Betaproteobacteria</taxon>
        <taxon>Neisseriales</taxon>
        <taxon>Neisseriaceae</taxon>
        <taxon>Kingella</taxon>
    </lineage>
</organism>
<feature type="domain" description="DUF2059" evidence="2">
    <location>
        <begin position="110"/>
        <end position="148"/>
    </location>
</feature>
<dbReference type="HOGENOM" id="CLU_123847_0_0_4"/>
<sequence>MKRKICSCVAALALLAAAPAWAEPASAESVQKMMRVMKVESQYDSALGSMLQMMRDQMVNSIPKHANISTEQRVQIEAVIRNAWQKYQERLTSDPELRASVFARFQQLAQKHYTQQEVDALIGFYDSPLGQSILDKQGVMLGEFMQSVPAIVDVKLQSMARETAREMEAEIRRIVNQGRGRRGK</sequence>
<dbReference type="Proteomes" id="UP000004088">
    <property type="component" value="Unassembled WGS sequence"/>
</dbReference>
<dbReference type="InterPro" id="IPR018637">
    <property type="entry name" value="DUF2059"/>
</dbReference>
<feature type="signal peptide" evidence="1">
    <location>
        <begin position="1"/>
        <end position="22"/>
    </location>
</feature>
<evidence type="ECO:0000259" key="2">
    <source>
        <dbReference type="Pfam" id="PF09832"/>
    </source>
</evidence>
<proteinExistence type="predicted"/>
<dbReference type="Pfam" id="PF09832">
    <property type="entry name" value="DUF2059"/>
    <property type="match status" value="1"/>
</dbReference>
<protein>
    <recommendedName>
        <fullName evidence="2">DUF2059 domain-containing protein</fullName>
    </recommendedName>
</protein>
<feature type="chain" id="PRO_5003247104" description="DUF2059 domain-containing protein" evidence="1">
    <location>
        <begin position="23"/>
        <end position="184"/>
    </location>
</feature>
<accession>F0F2R5</accession>
<dbReference type="AlphaFoldDB" id="F0F2R5"/>
<evidence type="ECO:0000313" key="4">
    <source>
        <dbReference type="Proteomes" id="UP000004088"/>
    </source>
</evidence>
<dbReference type="EMBL" id="AEWV01000046">
    <property type="protein sequence ID" value="EGC16077.1"/>
    <property type="molecule type" value="Genomic_DNA"/>
</dbReference>
<evidence type="ECO:0000256" key="1">
    <source>
        <dbReference type="SAM" id="SignalP"/>
    </source>
</evidence>
<name>F0F2R5_9NEIS</name>